<dbReference type="SMART" id="SM00228">
    <property type="entry name" value="PDZ"/>
    <property type="match status" value="1"/>
</dbReference>
<gene>
    <name evidence="7" type="ORF">HGA05_03165</name>
</gene>
<feature type="domain" description="PDZ" evidence="6">
    <location>
        <begin position="428"/>
        <end position="489"/>
    </location>
</feature>
<feature type="transmembrane region" description="Helical" evidence="5">
    <location>
        <begin position="166"/>
        <end position="188"/>
    </location>
</feature>
<evidence type="ECO:0000256" key="5">
    <source>
        <dbReference type="SAM" id="Phobius"/>
    </source>
</evidence>
<dbReference type="GO" id="GO:0004252">
    <property type="term" value="F:serine-type endopeptidase activity"/>
    <property type="evidence" value="ECO:0007669"/>
    <property type="project" value="InterPro"/>
</dbReference>
<comment type="caution">
    <text evidence="7">The sequence shown here is derived from an EMBL/GenBank/DDBJ whole genome shotgun (WGS) entry which is preliminary data.</text>
</comment>
<dbReference type="InterPro" id="IPR051201">
    <property type="entry name" value="Chloro_Bact_Ser_Proteases"/>
</dbReference>
<feature type="region of interest" description="Disordered" evidence="4">
    <location>
        <begin position="195"/>
        <end position="225"/>
    </location>
</feature>
<evidence type="ECO:0000256" key="1">
    <source>
        <dbReference type="ARBA" id="ARBA00010541"/>
    </source>
</evidence>
<keyword evidence="5" id="KW-0472">Membrane</keyword>
<dbReference type="PANTHER" id="PTHR43343:SF3">
    <property type="entry name" value="PROTEASE DO-LIKE 8, CHLOROPLASTIC"/>
    <property type="match status" value="1"/>
</dbReference>
<dbReference type="InterPro" id="IPR001478">
    <property type="entry name" value="PDZ"/>
</dbReference>
<proteinExistence type="inferred from homology"/>
<dbReference type="InterPro" id="IPR036034">
    <property type="entry name" value="PDZ_sf"/>
</dbReference>
<dbReference type="EMBL" id="JAAXPC010000001">
    <property type="protein sequence ID" value="NKY00569.1"/>
    <property type="molecule type" value="Genomic_DNA"/>
</dbReference>
<evidence type="ECO:0000256" key="4">
    <source>
        <dbReference type="SAM" id="MobiDB-lite"/>
    </source>
</evidence>
<reference evidence="7 8" key="1">
    <citation type="submission" date="2020-04" db="EMBL/GenBank/DDBJ databases">
        <title>MicrobeNet Type strains.</title>
        <authorList>
            <person name="Nicholson A.C."/>
        </authorList>
    </citation>
    <scope>NUCLEOTIDE SEQUENCE [LARGE SCALE GENOMIC DNA]</scope>
    <source>
        <strain evidence="7 8">ATCC BAA-14</strain>
    </source>
</reference>
<dbReference type="Pfam" id="PF13180">
    <property type="entry name" value="PDZ_2"/>
    <property type="match status" value="1"/>
</dbReference>
<evidence type="ECO:0000256" key="2">
    <source>
        <dbReference type="ARBA" id="ARBA00022670"/>
    </source>
</evidence>
<feature type="compositionally biased region" description="Gly residues" evidence="4">
    <location>
        <begin position="117"/>
        <end position="136"/>
    </location>
</feature>
<dbReference type="InterPro" id="IPR009003">
    <property type="entry name" value="Peptidase_S1_PA"/>
</dbReference>
<keyword evidence="5" id="KW-0812">Transmembrane</keyword>
<sequence>MTGGGSHRGPYGDDAQNPGDAPNSGESGWTGAYGRPGQESGAPGYSPGPSTGPIPTYGSPQYGSPQYGSPRYGSSGSAPWERTSTYGDSSGSNPESQSQTPGFGEGGTAPTQSFGAGTHGGGEPYGAYGAGSGPIGPSGPPPGTGFGDPQPLPEPQGPKKKSRGGLIAALVAGALVIGLVAGGVGGFVGSQLNDDSTSTAANNQPLGGDPSARDSGSVPAPEGSVQQVAAQTLPSVVSIDVTTGTEQGEGSGVVLSADGVIMTNNHVVSGSNGRPATDVVVNFQDGSRSAARVLGADPISDIAVIKVDKSGLTPIKVGTSDNLAVGQDVIAIGAPLGLQGTVTTGIISALNRPVSTQREGDTTSVIDAIQTDAAINPGNSGGALVNARGALIGVNTAIATLGGGSGGEEQQSGSIGLGFAIPIDQAIRVANELRDTGKATHAGLGVSVRPSTDPNSPGALIADVQAGGPAAAAGIPKGAIVTKIDDRNIATGDALVAAVRSHNPGDRVQVTYTAGGQTKTVTVQLATLQSN</sequence>
<keyword evidence="3" id="KW-0378">Hydrolase</keyword>
<dbReference type="SUPFAM" id="SSF50156">
    <property type="entry name" value="PDZ domain-like"/>
    <property type="match status" value="1"/>
</dbReference>
<dbReference type="InterPro" id="IPR001940">
    <property type="entry name" value="Peptidase_S1C"/>
</dbReference>
<feature type="compositionally biased region" description="Polar residues" evidence="4">
    <location>
        <begin position="58"/>
        <end position="101"/>
    </location>
</feature>
<feature type="compositionally biased region" description="Polar residues" evidence="4">
    <location>
        <begin position="195"/>
        <end position="205"/>
    </location>
</feature>
<dbReference type="PROSITE" id="PS50106">
    <property type="entry name" value="PDZ"/>
    <property type="match status" value="1"/>
</dbReference>
<dbReference type="GO" id="GO:0006508">
    <property type="term" value="P:proteolysis"/>
    <property type="evidence" value="ECO:0007669"/>
    <property type="project" value="UniProtKB-KW"/>
</dbReference>
<dbReference type="SUPFAM" id="SSF50494">
    <property type="entry name" value="Trypsin-like serine proteases"/>
    <property type="match status" value="1"/>
</dbReference>
<dbReference type="AlphaFoldDB" id="A0A846WHN2"/>
<dbReference type="Proteomes" id="UP000563898">
    <property type="component" value="Unassembled WGS sequence"/>
</dbReference>
<evidence type="ECO:0000313" key="7">
    <source>
        <dbReference type="EMBL" id="NKY00569.1"/>
    </source>
</evidence>
<dbReference type="Pfam" id="PF13365">
    <property type="entry name" value="Trypsin_2"/>
    <property type="match status" value="1"/>
</dbReference>
<dbReference type="InterPro" id="IPR043504">
    <property type="entry name" value="Peptidase_S1_PA_chymotrypsin"/>
</dbReference>
<dbReference type="Gene3D" id="2.40.10.10">
    <property type="entry name" value="Trypsin-like serine proteases"/>
    <property type="match status" value="2"/>
</dbReference>
<dbReference type="RefSeq" id="WP_006372091.1">
    <property type="nucleotide sequence ID" value="NZ_JAAXPC010000001.1"/>
</dbReference>
<keyword evidence="2" id="KW-0645">Protease</keyword>
<comment type="similarity">
    <text evidence="1">Belongs to the peptidase S1C family.</text>
</comment>
<keyword evidence="5" id="KW-1133">Transmembrane helix</keyword>
<protein>
    <submittedName>
        <fullName evidence="7">PDZ domain-containing protein</fullName>
    </submittedName>
</protein>
<dbReference type="PRINTS" id="PR00834">
    <property type="entry name" value="PROTEASES2C"/>
</dbReference>
<organism evidence="7 8">
    <name type="scientific">Gordonia polyisoprenivorans</name>
    <dbReference type="NCBI Taxonomy" id="84595"/>
    <lineage>
        <taxon>Bacteria</taxon>
        <taxon>Bacillati</taxon>
        <taxon>Actinomycetota</taxon>
        <taxon>Actinomycetes</taxon>
        <taxon>Mycobacteriales</taxon>
        <taxon>Gordoniaceae</taxon>
        <taxon>Gordonia</taxon>
    </lineage>
</organism>
<dbReference type="PANTHER" id="PTHR43343">
    <property type="entry name" value="PEPTIDASE S12"/>
    <property type="match status" value="1"/>
</dbReference>
<evidence type="ECO:0000259" key="6">
    <source>
        <dbReference type="PROSITE" id="PS50106"/>
    </source>
</evidence>
<evidence type="ECO:0000313" key="8">
    <source>
        <dbReference type="Proteomes" id="UP000563898"/>
    </source>
</evidence>
<dbReference type="Gene3D" id="2.30.42.10">
    <property type="match status" value="1"/>
</dbReference>
<evidence type="ECO:0000256" key="3">
    <source>
        <dbReference type="ARBA" id="ARBA00022801"/>
    </source>
</evidence>
<feature type="region of interest" description="Disordered" evidence="4">
    <location>
        <begin position="1"/>
        <end position="162"/>
    </location>
</feature>
<name>A0A846WHN2_9ACTN</name>
<accession>A0A846WHN2</accession>